<dbReference type="Proteomes" id="UP000515947">
    <property type="component" value="Chromosome"/>
</dbReference>
<dbReference type="InterPro" id="IPR000182">
    <property type="entry name" value="GNAT_dom"/>
</dbReference>
<protein>
    <submittedName>
        <fullName evidence="2">GNAT family N-acetyltransferase</fullName>
    </submittedName>
</protein>
<dbReference type="Pfam" id="PF00583">
    <property type="entry name" value="Acetyltransf_1"/>
    <property type="match status" value="1"/>
</dbReference>
<evidence type="ECO:0000259" key="1">
    <source>
        <dbReference type="PROSITE" id="PS51186"/>
    </source>
</evidence>
<gene>
    <name evidence="2" type="ORF">H9L09_02700</name>
</gene>
<accession>A0A7G9RCR4</accession>
<dbReference type="AlphaFoldDB" id="A0A7G9RCR4"/>
<dbReference type="PROSITE" id="PS51186">
    <property type="entry name" value="GNAT"/>
    <property type="match status" value="1"/>
</dbReference>
<dbReference type="KEGG" id="nmes:H9L09_02700"/>
<dbReference type="SUPFAM" id="SSF55729">
    <property type="entry name" value="Acyl-CoA N-acyltransferases (Nat)"/>
    <property type="match status" value="1"/>
</dbReference>
<sequence length="156" mass="17278">MPGVTVRLAERGDEAVIAGLRHRWAEEQAGAPIEDGGFAEVFHAWFEREHEQRLTWLAHAGGEAVGMLNMLVFTRMPKPDDARTGRPGRWGYVANAYVADGHRDAGIGALLLGACTAHADRERYARLVLSPSERSVPFYARHGFEPATSLMVRRAR</sequence>
<dbReference type="InterPro" id="IPR016181">
    <property type="entry name" value="Acyl_CoA_acyltransferase"/>
</dbReference>
<reference evidence="2 3" key="1">
    <citation type="submission" date="2020-08" db="EMBL/GenBank/DDBJ databases">
        <title>Genome sequence of Nocardioides mesophilus KACC 16243T.</title>
        <authorList>
            <person name="Hyun D.-W."/>
            <person name="Bae J.-W."/>
        </authorList>
    </citation>
    <scope>NUCLEOTIDE SEQUENCE [LARGE SCALE GENOMIC DNA]</scope>
    <source>
        <strain evidence="2 3">KACC 16243</strain>
    </source>
</reference>
<proteinExistence type="predicted"/>
<dbReference type="CDD" id="cd04301">
    <property type="entry name" value="NAT_SF"/>
    <property type="match status" value="1"/>
</dbReference>
<evidence type="ECO:0000313" key="3">
    <source>
        <dbReference type="Proteomes" id="UP000515947"/>
    </source>
</evidence>
<keyword evidence="2" id="KW-0808">Transferase</keyword>
<evidence type="ECO:0000313" key="2">
    <source>
        <dbReference type="EMBL" id="QNN53389.1"/>
    </source>
</evidence>
<name>A0A7G9RCR4_9ACTN</name>
<keyword evidence="3" id="KW-1185">Reference proteome</keyword>
<feature type="domain" description="N-acetyltransferase" evidence="1">
    <location>
        <begin position="4"/>
        <end position="156"/>
    </location>
</feature>
<dbReference type="Gene3D" id="3.40.630.30">
    <property type="match status" value="1"/>
</dbReference>
<organism evidence="2 3">
    <name type="scientific">Nocardioides mesophilus</name>
    <dbReference type="NCBI Taxonomy" id="433659"/>
    <lineage>
        <taxon>Bacteria</taxon>
        <taxon>Bacillati</taxon>
        <taxon>Actinomycetota</taxon>
        <taxon>Actinomycetes</taxon>
        <taxon>Propionibacteriales</taxon>
        <taxon>Nocardioidaceae</taxon>
        <taxon>Nocardioides</taxon>
    </lineage>
</organism>
<dbReference type="EMBL" id="CP060713">
    <property type="protein sequence ID" value="QNN53389.1"/>
    <property type="molecule type" value="Genomic_DNA"/>
</dbReference>
<dbReference type="GO" id="GO:0016747">
    <property type="term" value="F:acyltransferase activity, transferring groups other than amino-acyl groups"/>
    <property type="evidence" value="ECO:0007669"/>
    <property type="project" value="InterPro"/>
</dbReference>